<keyword evidence="3" id="KW-1185">Reference proteome</keyword>
<evidence type="ECO:0000313" key="2">
    <source>
        <dbReference type="EMBL" id="MCG2614607.1"/>
    </source>
</evidence>
<dbReference type="InterPro" id="IPR036108">
    <property type="entry name" value="4pyrrol_syn_uPrphyn_synt_sf"/>
</dbReference>
<dbReference type="CDD" id="cd06578">
    <property type="entry name" value="HemD"/>
    <property type="match status" value="1"/>
</dbReference>
<feature type="domain" description="Tetrapyrrole biosynthesis uroporphyrinogen III synthase" evidence="1">
    <location>
        <begin position="19"/>
        <end position="225"/>
    </location>
</feature>
<evidence type="ECO:0000313" key="3">
    <source>
        <dbReference type="Proteomes" id="UP001165367"/>
    </source>
</evidence>
<dbReference type="InterPro" id="IPR003754">
    <property type="entry name" value="4pyrrol_synth_uPrphyn_synth"/>
</dbReference>
<protein>
    <submittedName>
        <fullName evidence="2">Uroporphyrinogen-III synthase</fullName>
    </submittedName>
</protein>
<dbReference type="Pfam" id="PF02602">
    <property type="entry name" value="HEM4"/>
    <property type="match status" value="1"/>
</dbReference>
<sequence length="236" mass="26162">MKNNIDIISTASLPVECLQQLQQQGINVDVIPFIKTYESVSVANSQRIRSLEKYKATAIFTSAHGVEAVAGSLLHPPAWKFACINGNTKKTVAHYFDEEDIIAEGPDAASLADELLPKIDRDAPVIFFCGNRRLDILPQRFRDAGIKLEEIEVYKTDYTPEKVNDKSVSAVLFFSTSAVDSFFSLNTLNAETICFAIGNTTAAALKEKVQNKIVISDQPGKKELTELVIKYYNEHS</sequence>
<dbReference type="InterPro" id="IPR039793">
    <property type="entry name" value="UROS/Hem4"/>
</dbReference>
<gene>
    <name evidence="2" type="ORF">LZZ85_09955</name>
</gene>
<reference evidence="2" key="1">
    <citation type="submission" date="2022-01" db="EMBL/GenBank/DDBJ databases">
        <authorList>
            <person name="Jo J.-H."/>
            <person name="Im W.-T."/>
        </authorList>
    </citation>
    <scope>NUCLEOTIDE SEQUENCE</scope>
    <source>
        <strain evidence="2">NA20</strain>
    </source>
</reference>
<name>A0ABS9KQK7_9BACT</name>
<evidence type="ECO:0000259" key="1">
    <source>
        <dbReference type="Pfam" id="PF02602"/>
    </source>
</evidence>
<dbReference type="PANTHER" id="PTHR12390:SF0">
    <property type="entry name" value="UROPORPHYRINOGEN-III SYNTHASE"/>
    <property type="match status" value="1"/>
</dbReference>
<accession>A0ABS9KQK7</accession>
<dbReference type="Gene3D" id="3.40.50.10090">
    <property type="match status" value="2"/>
</dbReference>
<proteinExistence type="predicted"/>
<dbReference type="RefSeq" id="WP_237871186.1">
    <property type="nucleotide sequence ID" value="NZ_JAKLTR010000005.1"/>
</dbReference>
<dbReference type="EMBL" id="JAKLTR010000005">
    <property type="protein sequence ID" value="MCG2614607.1"/>
    <property type="molecule type" value="Genomic_DNA"/>
</dbReference>
<dbReference type="Proteomes" id="UP001165367">
    <property type="component" value="Unassembled WGS sequence"/>
</dbReference>
<organism evidence="2 3">
    <name type="scientific">Terrimonas ginsenosidimutans</name>
    <dbReference type="NCBI Taxonomy" id="2908004"/>
    <lineage>
        <taxon>Bacteria</taxon>
        <taxon>Pseudomonadati</taxon>
        <taxon>Bacteroidota</taxon>
        <taxon>Chitinophagia</taxon>
        <taxon>Chitinophagales</taxon>
        <taxon>Chitinophagaceae</taxon>
        <taxon>Terrimonas</taxon>
    </lineage>
</organism>
<dbReference type="SUPFAM" id="SSF69618">
    <property type="entry name" value="HemD-like"/>
    <property type="match status" value="1"/>
</dbReference>
<comment type="caution">
    <text evidence="2">The sequence shown here is derived from an EMBL/GenBank/DDBJ whole genome shotgun (WGS) entry which is preliminary data.</text>
</comment>
<dbReference type="PANTHER" id="PTHR12390">
    <property type="entry name" value="UROPORPHYRINOGEN III SYNTHASE"/>
    <property type="match status" value="1"/>
</dbReference>